<keyword evidence="1" id="KW-0812">Transmembrane</keyword>
<comment type="caution">
    <text evidence="2">The sequence shown here is derived from an EMBL/GenBank/DDBJ whole genome shotgun (WGS) entry which is preliminary data.</text>
</comment>
<dbReference type="RefSeq" id="WP_137830114.1">
    <property type="nucleotide sequence ID" value="NZ_BPRE01000005.1"/>
</dbReference>
<sequence length="79" mass="8255">MAPRRSIVPLPGACRLECTASCRWTAASESGPHPAETRSILIGLVAMMLPAACLGLALACLVLLEERPLQDAAGVKRDG</sequence>
<reference evidence="2" key="2">
    <citation type="submission" date="2021-08" db="EMBL/GenBank/DDBJ databases">
        <authorList>
            <person name="Tani A."/>
            <person name="Ola A."/>
            <person name="Ogura Y."/>
            <person name="Katsura K."/>
            <person name="Hayashi T."/>
        </authorList>
    </citation>
    <scope>NUCLEOTIDE SEQUENCE</scope>
    <source>
        <strain evidence="2">DSM 14458</strain>
    </source>
</reference>
<keyword evidence="3" id="KW-1185">Reference proteome</keyword>
<accession>A0ABQ4UWM2</accession>
<dbReference type="Proteomes" id="UP001055093">
    <property type="component" value="Unassembled WGS sequence"/>
</dbReference>
<organism evidence="2 3">
    <name type="scientific">Methylorubrum suomiense</name>
    <dbReference type="NCBI Taxonomy" id="144191"/>
    <lineage>
        <taxon>Bacteria</taxon>
        <taxon>Pseudomonadati</taxon>
        <taxon>Pseudomonadota</taxon>
        <taxon>Alphaproteobacteria</taxon>
        <taxon>Hyphomicrobiales</taxon>
        <taxon>Methylobacteriaceae</taxon>
        <taxon>Methylorubrum</taxon>
    </lineage>
</organism>
<proteinExistence type="predicted"/>
<keyword evidence="1" id="KW-1133">Transmembrane helix</keyword>
<name>A0ABQ4UWM2_9HYPH</name>
<feature type="transmembrane region" description="Helical" evidence="1">
    <location>
        <begin position="40"/>
        <end position="64"/>
    </location>
</feature>
<evidence type="ECO:0000256" key="1">
    <source>
        <dbReference type="SAM" id="Phobius"/>
    </source>
</evidence>
<evidence type="ECO:0000313" key="2">
    <source>
        <dbReference type="EMBL" id="GJE75437.1"/>
    </source>
</evidence>
<dbReference type="EMBL" id="BPRE01000005">
    <property type="protein sequence ID" value="GJE75437.1"/>
    <property type="molecule type" value="Genomic_DNA"/>
</dbReference>
<reference evidence="2" key="1">
    <citation type="journal article" date="2021" name="Front. Microbiol.">
        <title>Comprehensive Comparative Genomics and Phenotyping of Methylobacterium Species.</title>
        <authorList>
            <person name="Alessa O."/>
            <person name="Ogura Y."/>
            <person name="Fujitani Y."/>
            <person name="Takami H."/>
            <person name="Hayashi T."/>
            <person name="Sahin N."/>
            <person name="Tani A."/>
        </authorList>
    </citation>
    <scope>NUCLEOTIDE SEQUENCE</scope>
    <source>
        <strain evidence="2">DSM 14458</strain>
    </source>
</reference>
<gene>
    <name evidence="2" type="ORF">BGCPKDLD_2021</name>
</gene>
<protein>
    <submittedName>
        <fullName evidence="2">Uncharacterized protein</fullName>
    </submittedName>
</protein>
<keyword evidence="1" id="KW-0472">Membrane</keyword>
<evidence type="ECO:0000313" key="3">
    <source>
        <dbReference type="Proteomes" id="UP001055093"/>
    </source>
</evidence>